<dbReference type="EMBL" id="NMVQ01000046">
    <property type="protein sequence ID" value="OYO17292.1"/>
    <property type="molecule type" value="Genomic_DNA"/>
</dbReference>
<accession>A0A255GPF7</accession>
<gene>
    <name evidence="1" type="ORF">CGZ93_17175</name>
</gene>
<organism evidence="1 2">
    <name type="scientific">Enemella dayhoffiae</name>
    <dbReference type="NCBI Taxonomy" id="2016507"/>
    <lineage>
        <taxon>Bacteria</taxon>
        <taxon>Bacillati</taxon>
        <taxon>Actinomycetota</taxon>
        <taxon>Actinomycetes</taxon>
        <taxon>Propionibacteriales</taxon>
        <taxon>Propionibacteriaceae</taxon>
        <taxon>Enemella</taxon>
    </lineage>
</organism>
<comment type="caution">
    <text evidence="1">The sequence shown here is derived from an EMBL/GenBank/DDBJ whole genome shotgun (WGS) entry which is preliminary data.</text>
</comment>
<dbReference type="AlphaFoldDB" id="A0A255GPF7"/>
<evidence type="ECO:0000313" key="2">
    <source>
        <dbReference type="Proteomes" id="UP000216311"/>
    </source>
</evidence>
<dbReference type="Proteomes" id="UP000216311">
    <property type="component" value="Unassembled WGS sequence"/>
</dbReference>
<sequence>MAVFAPRVDSCLAVISAMPIARSGRFSSRPTAMITRAFSRWVLLRLAADTALATTGALTAATAVTATAPMAADLMVNTGDPSQRFGS</sequence>
<keyword evidence="2" id="KW-1185">Reference proteome</keyword>
<dbReference type="RefSeq" id="WP_094365371.1">
    <property type="nucleotide sequence ID" value="NZ_NMVQ01000046.1"/>
</dbReference>
<name>A0A255GPF7_9ACTN</name>
<proteinExistence type="predicted"/>
<evidence type="ECO:0000313" key="1">
    <source>
        <dbReference type="EMBL" id="OYO17292.1"/>
    </source>
</evidence>
<protein>
    <submittedName>
        <fullName evidence="1">Uncharacterized protein</fullName>
    </submittedName>
</protein>
<reference evidence="1 2" key="1">
    <citation type="submission" date="2017-07" db="EMBL/GenBank/DDBJ databases">
        <title>Draft whole genome sequences of clinical Proprionibacteriaceae strains.</title>
        <authorList>
            <person name="Bernier A.-M."/>
            <person name="Bernard K."/>
            <person name="Domingo M.-C."/>
        </authorList>
    </citation>
    <scope>NUCLEOTIDE SEQUENCE [LARGE SCALE GENOMIC DNA]</scope>
    <source>
        <strain evidence="1 2">NML 130396</strain>
    </source>
</reference>